<evidence type="ECO:0000313" key="2">
    <source>
        <dbReference type="Proteomes" id="UP000198816"/>
    </source>
</evidence>
<protein>
    <submittedName>
        <fullName evidence="1">Uncharacterized protein</fullName>
    </submittedName>
</protein>
<name>A0A1H3D250_THIRO</name>
<proteinExistence type="predicted"/>
<dbReference type="EMBL" id="FNNZ01000041">
    <property type="protein sequence ID" value="SDX60445.1"/>
    <property type="molecule type" value="Genomic_DNA"/>
</dbReference>
<dbReference type="AlphaFoldDB" id="A0A1H3D250"/>
<organism evidence="1 2">
    <name type="scientific">Thiocapsa roseopersicina</name>
    <dbReference type="NCBI Taxonomy" id="1058"/>
    <lineage>
        <taxon>Bacteria</taxon>
        <taxon>Pseudomonadati</taxon>
        <taxon>Pseudomonadota</taxon>
        <taxon>Gammaproteobacteria</taxon>
        <taxon>Chromatiales</taxon>
        <taxon>Chromatiaceae</taxon>
        <taxon>Thiocapsa</taxon>
    </lineage>
</organism>
<accession>A0A1H3D250</accession>
<keyword evidence="2" id="KW-1185">Reference proteome</keyword>
<reference evidence="2" key="1">
    <citation type="submission" date="2016-10" db="EMBL/GenBank/DDBJ databases">
        <authorList>
            <person name="Varghese N."/>
            <person name="Submissions S."/>
        </authorList>
    </citation>
    <scope>NUCLEOTIDE SEQUENCE [LARGE SCALE GENOMIC DNA]</scope>
    <source>
        <strain evidence="2">DSM 217</strain>
    </source>
</reference>
<sequence>MSQHPHRTLWRRDFGVVPAAERRLARFALQWLDSFPAARVALSADDTLVSIWRLTLPLLLIRKELQPTGIRAGKSPTKPVEAAEFPPDQRWTTGICDGIATLRAVS</sequence>
<gene>
    <name evidence="1" type="ORF">SAMN05421783_14118</name>
</gene>
<dbReference type="Proteomes" id="UP000198816">
    <property type="component" value="Unassembled WGS sequence"/>
</dbReference>
<evidence type="ECO:0000313" key="1">
    <source>
        <dbReference type="EMBL" id="SDX60445.1"/>
    </source>
</evidence>